<gene>
    <name evidence="2" type="ORF">PCE31106_03146</name>
</gene>
<evidence type="ECO:0000256" key="1">
    <source>
        <dbReference type="SAM" id="Phobius"/>
    </source>
</evidence>
<evidence type="ECO:0008006" key="4">
    <source>
        <dbReference type="Google" id="ProtNLM"/>
    </source>
</evidence>
<evidence type="ECO:0000313" key="3">
    <source>
        <dbReference type="Proteomes" id="UP000384354"/>
    </source>
</evidence>
<feature type="transmembrane region" description="Helical" evidence="1">
    <location>
        <begin position="41"/>
        <end position="61"/>
    </location>
</feature>
<dbReference type="Proteomes" id="UP000384354">
    <property type="component" value="Unassembled WGS sequence"/>
</dbReference>
<keyword evidence="1" id="KW-0812">Transmembrane</keyword>
<name>A0A5E4WA43_9BURK</name>
<keyword evidence="1" id="KW-0472">Membrane</keyword>
<accession>A0A5E4WA43</accession>
<dbReference type="AlphaFoldDB" id="A0A5E4WA43"/>
<reference evidence="2 3" key="1">
    <citation type="submission" date="2019-08" db="EMBL/GenBank/DDBJ databases">
        <authorList>
            <person name="Peeters C."/>
        </authorList>
    </citation>
    <scope>NUCLEOTIDE SEQUENCE [LARGE SCALE GENOMIC DNA]</scope>
    <source>
        <strain evidence="2 3">LMG 31106</strain>
    </source>
</reference>
<organism evidence="2 3">
    <name type="scientific">Pandoraea cepalis</name>
    <dbReference type="NCBI Taxonomy" id="2508294"/>
    <lineage>
        <taxon>Bacteria</taxon>
        <taxon>Pseudomonadati</taxon>
        <taxon>Pseudomonadota</taxon>
        <taxon>Betaproteobacteria</taxon>
        <taxon>Burkholderiales</taxon>
        <taxon>Burkholderiaceae</taxon>
        <taxon>Pandoraea</taxon>
    </lineage>
</organism>
<proteinExistence type="predicted"/>
<dbReference type="Gene3D" id="1.20.120.1630">
    <property type="match status" value="1"/>
</dbReference>
<sequence>MSPLQCSRAVANGRFVPSESTIAPLQPLLRRTSRNQPQNPYTPHFTLGLAPAIVFAYVRLATRKEARLMERFGRAYADYRERVPMFVPRWRTRTL</sequence>
<dbReference type="EMBL" id="CABPSL010000012">
    <property type="protein sequence ID" value="VVE21301.1"/>
    <property type="molecule type" value="Genomic_DNA"/>
</dbReference>
<keyword evidence="1" id="KW-1133">Transmembrane helix</keyword>
<evidence type="ECO:0000313" key="2">
    <source>
        <dbReference type="EMBL" id="VVE21301.1"/>
    </source>
</evidence>
<protein>
    <recommendedName>
        <fullName evidence="4">Isoprenylcysteine carboxylmethyltransferase family protein</fullName>
    </recommendedName>
</protein>